<evidence type="ECO:0000313" key="12">
    <source>
        <dbReference type="EMBL" id="GGN49073.1"/>
    </source>
</evidence>
<dbReference type="PANTHER" id="PTHR35457:SF1">
    <property type="entry name" value="HEME A SYNTHASE"/>
    <property type="match status" value="1"/>
</dbReference>
<feature type="transmembrane region" description="Helical" evidence="11">
    <location>
        <begin position="90"/>
        <end position="113"/>
    </location>
</feature>
<feature type="transmembrane region" description="Helical" evidence="11">
    <location>
        <begin position="275"/>
        <end position="294"/>
    </location>
</feature>
<keyword evidence="9 11" id="KW-0472">Membrane</keyword>
<sequence length="315" mass="35047">MKLLKWLSVVATIGMIFVLLGGALVTKTGSADGCGDSWPLCEGQLIPSEFNFEMIIELSHRLVSGSMGIIVVLLAILAWRKIGHIREVKFLSISSVVFLFLQALIGAAAVVWGQSDFVLALHFGISLISFATVFLLMLLIFETDKKWDTESLIIKKKHRIEFIALTIYTLAVVYTGALVRHTESSLVCPDVPFCYNNNPGGFASYNFQQWVQMGHRLSAIILFLWMIVLFVKIIKEYKHSKVMVGGWAIALSLIVLQALSGALSVFTMLSLYATLAHALFISCYFGMLSYYLLLSNRSAAREMHEQPNHTNTVIS</sequence>
<dbReference type="EC" id="1.17.99.9" evidence="11"/>
<evidence type="ECO:0000256" key="2">
    <source>
        <dbReference type="ARBA" id="ARBA00022475"/>
    </source>
</evidence>
<dbReference type="InterPro" id="IPR023755">
    <property type="entry name" value="HemeA_Synthase_type1"/>
</dbReference>
<evidence type="ECO:0000256" key="11">
    <source>
        <dbReference type="HAMAP-Rule" id="MF_01664"/>
    </source>
</evidence>
<keyword evidence="8 11" id="KW-0350">Heme biosynthesis</keyword>
<dbReference type="Proteomes" id="UP000624041">
    <property type="component" value="Unassembled WGS sequence"/>
</dbReference>
<evidence type="ECO:0000256" key="10">
    <source>
        <dbReference type="ARBA" id="ARBA00023157"/>
    </source>
</evidence>
<evidence type="ECO:0000256" key="3">
    <source>
        <dbReference type="ARBA" id="ARBA00022692"/>
    </source>
</evidence>
<evidence type="ECO:0000256" key="8">
    <source>
        <dbReference type="ARBA" id="ARBA00023133"/>
    </source>
</evidence>
<proteinExistence type="inferred from homology"/>
<dbReference type="PANTHER" id="PTHR35457">
    <property type="entry name" value="HEME A SYNTHASE"/>
    <property type="match status" value="1"/>
</dbReference>
<dbReference type="Pfam" id="PF02628">
    <property type="entry name" value="COX15-CtaA"/>
    <property type="match status" value="1"/>
</dbReference>
<reference evidence="12" key="2">
    <citation type="submission" date="2020-09" db="EMBL/GenBank/DDBJ databases">
        <authorList>
            <person name="Sun Q."/>
            <person name="Ohkuma M."/>
        </authorList>
    </citation>
    <scope>NUCLEOTIDE SEQUENCE</scope>
    <source>
        <strain evidence="12">JCM 17251</strain>
    </source>
</reference>
<feature type="transmembrane region" description="Helical" evidence="11">
    <location>
        <begin position="246"/>
        <end position="269"/>
    </location>
</feature>
<evidence type="ECO:0000256" key="6">
    <source>
        <dbReference type="ARBA" id="ARBA00023002"/>
    </source>
</evidence>
<dbReference type="EMBL" id="BMOS01000001">
    <property type="protein sequence ID" value="GGN49073.1"/>
    <property type="molecule type" value="Genomic_DNA"/>
</dbReference>
<dbReference type="GO" id="GO:0120547">
    <property type="term" value="F:heme A synthase activity"/>
    <property type="evidence" value="ECO:0007669"/>
    <property type="project" value="UniProtKB-EC"/>
</dbReference>
<name>A0A917XS21_9BACI</name>
<keyword evidence="3 11" id="KW-0812">Transmembrane</keyword>
<feature type="transmembrane region" description="Helical" evidence="11">
    <location>
        <begin position="217"/>
        <end position="234"/>
    </location>
</feature>
<gene>
    <name evidence="11 12" type="primary">ctaA</name>
    <name evidence="12" type="ORF">GCM10007971_01390</name>
</gene>
<feature type="binding site" description="axial binding residue" evidence="11">
    <location>
        <position position="215"/>
    </location>
    <ligand>
        <name>heme</name>
        <dbReference type="ChEBI" id="CHEBI:30413"/>
    </ligand>
    <ligandPart>
        <name>Fe</name>
        <dbReference type="ChEBI" id="CHEBI:18248"/>
    </ligandPart>
</feature>
<comment type="caution">
    <text evidence="12">The sequence shown here is derived from an EMBL/GenBank/DDBJ whole genome shotgun (WGS) entry which is preliminary data.</text>
</comment>
<feature type="transmembrane region" description="Helical" evidence="11">
    <location>
        <begin position="58"/>
        <end position="78"/>
    </location>
</feature>
<evidence type="ECO:0000256" key="7">
    <source>
        <dbReference type="ARBA" id="ARBA00023004"/>
    </source>
</evidence>
<evidence type="ECO:0000256" key="5">
    <source>
        <dbReference type="ARBA" id="ARBA00022989"/>
    </source>
</evidence>
<evidence type="ECO:0000256" key="1">
    <source>
        <dbReference type="ARBA" id="ARBA00004141"/>
    </source>
</evidence>
<feature type="transmembrane region" description="Helical" evidence="11">
    <location>
        <begin position="119"/>
        <end position="141"/>
    </location>
</feature>
<keyword evidence="2 11" id="KW-1003">Cell membrane</keyword>
<keyword evidence="7 11" id="KW-0408">Iron</keyword>
<keyword evidence="4 11" id="KW-0479">Metal-binding</keyword>
<feature type="transmembrane region" description="Helical" evidence="11">
    <location>
        <begin position="7"/>
        <end position="25"/>
    </location>
</feature>
<comment type="cofactor">
    <cofactor evidence="11">
        <name>heme b</name>
        <dbReference type="ChEBI" id="CHEBI:60344"/>
    </cofactor>
</comment>
<accession>A0A917XS21</accession>
<evidence type="ECO:0000313" key="13">
    <source>
        <dbReference type="Proteomes" id="UP000624041"/>
    </source>
</evidence>
<reference evidence="12" key="1">
    <citation type="journal article" date="2014" name="Int. J. Syst. Evol. Microbiol.">
        <title>Complete genome sequence of Corynebacterium casei LMG S-19264T (=DSM 44701T), isolated from a smear-ripened cheese.</title>
        <authorList>
            <consortium name="US DOE Joint Genome Institute (JGI-PGF)"/>
            <person name="Walter F."/>
            <person name="Albersmeier A."/>
            <person name="Kalinowski J."/>
            <person name="Ruckert C."/>
        </authorList>
    </citation>
    <scope>NUCLEOTIDE SEQUENCE</scope>
    <source>
        <strain evidence="12">JCM 17251</strain>
    </source>
</reference>
<evidence type="ECO:0000256" key="9">
    <source>
        <dbReference type="ARBA" id="ARBA00023136"/>
    </source>
</evidence>
<dbReference type="GO" id="GO:0006784">
    <property type="term" value="P:heme A biosynthetic process"/>
    <property type="evidence" value="ECO:0007669"/>
    <property type="project" value="UniProtKB-UniRule"/>
</dbReference>
<dbReference type="HAMAP" id="MF_01664">
    <property type="entry name" value="HemeA_synth_type1"/>
    <property type="match status" value="1"/>
</dbReference>
<dbReference type="GO" id="GO:0005886">
    <property type="term" value="C:plasma membrane"/>
    <property type="evidence" value="ECO:0007669"/>
    <property type="project" value="UniProtKB-SubCell"/>
</dbReference>
<comment type="catalytic activity">
    <reaction evidence="11">
        <text>Fe(II)-heme o + 2 A + H2O = Fe(II)-heme a + 2 AH2</text>
        <dbReference type="Rhea" id="RHEA:63388"/>
        <dbReference type="ChEBI" id="CHEBI:13193"/>
        <dbReference type="ChEBI" id="CHEBI:15377"/>
        <dbReference type="ChEBI" id="CHEBI:17499"/>
        <dbReference type="ChEBI" id="CHEBI:60530"/>
        <dbReference type="ChEBI" id="CHEBI:61715"/>
        <dbReference type="EC" id="1.17.99.9"/>
    </reaction>
</comment>
<comment type="subcellular location">
    <subcellularLocation>
        <location evidence="11">Cell membrane</location>
        <topology evidence="11">Multi-pass membrane protein</topology>
    </subcellularLocation>
    <subcellularLocation>
        <location evidence="1">Membrane</location>
        <topology evidence="1">Multi-pass membrane protein</topology>
    </subcellularLocation>
</comment>
<feature type="binding site" description="axial binding residue" evidence="11">
    <location>
        <position position="277"/>
    </location>
    <ligand>
        <name>heme</name>
        <dbReference type="ChEBI" id="CHEBI:30413"/>
    </ligand>
    <ligandPart>
        <name>Fe</name>
        <dbReference type="ChEBI" id="CHEBI:18248"/>
    </ligandPart>
</feature>
<comment type="subunit">
    <text evidence="11">Interacts with CtaB.</text>
</comment>
<keyword evidence="10" id="KW-1015">Disulfide bond</keyword>
<keyword evidence="6 11" id="KW-0560">Oxidoreductase</keyword>
<dbReference type="GO" id="GO:0046872">
    <property type="term" value="F:metal ion binding"/>
    <property type="evidence" value="ECO:0007669"/>
    <property type="project" value="UniProtKB-KW"/>
</dbReference>
<keyword evidence="5 11" id="KW-1133">Transmembrane helix</keyword>
<comment type="pathway">
    <text evidence="11">Porphyrin-containing compound metabolism; heme A biosynthesis; heme A from heme O: step 1/1.</text>
</comment>
<protein>
    <recommendedName>
        <fullName evidence="11">Heme A synthase</fullName>
        <shortName evidence="11">HAS</shortName>
        <ecNumber evidence="11">1.17.99.9</ecNumber>
    </recommendedName>
    <alternativeName>
        <fullName evidence="11">Cytochrome aa3-controlling protein</fullName>
    </alternativeName>
</protein>
<feature type="transmembrane region" description="Helical" evidence="11">
    <location>
        <begin position="162"/>
        <end position="179"/>
    </location>
</feature>
<dbReference type="AlphaFoldDB" id="A0A917XS21"/>
<dbReference type="InterPro" id="IPR003780">
    <property type="entry name" value="COX15/CtaA_fam"/>
</dbReference>
<dbReference type="InterPro" id="IPR050450">
    <property type="entry name" value="COX15/CtaA_HemeA_synthase"/>
</dbReference>
<comment type="similarity">
    <text evidence="11">Belongs to the COX15/CtaA family. Type 1 subfamily.</text>
</comment>
<organism evidence="12 13">
    <name type="scientific">Oceanobacillus indicireducens</name>
    <dbReference type="NCBI Taxonomy" id="1004261"/>
    <lineage>
        <taxon>Bacteria</taxon>
        <taxon>Bacillati</taxon>
        <taxon>Bacillota</taxon>
        <taxon>Bacilli</taxon>
        <taxon>Bacillales</taxon>
        <taxon>Bacillaceae</taxon>
        <taxon>Oceanobacillus</taxon>
    </lineage>
</organism>
<evidence type="ECO:0000256" key="4">
    <source>
        <dbReference type="ARBA" id="ARBA00022723"/>
    </source>
</evidence>
<keyword evidence="13" id="KW-1185">Reference proteome</keyword>
<comment type="function">
    <text evidence="11">Catalyzes the conversion of heme O to heme A by two successive hydroxylations of the methyl group at C8. The first hydroxylation forms heme I, the second hydroxylation results in an unstable dihydroxymethyl group, which spontaneously dehydrates, resulting in the formyl group of heme A.</text>
</comment>